<organism evidence="11">
    <name type="scientific">Paenibacillus sp. BIHB 4019</name>
    <dbReference type="NCBI Taxonomy" id="1870819"/>
    <lineage>
        <taxon>Bacteria</taxon>
        <taxon>Bacillati</taxon>
        <taxon>Bacillota</taxon>
        <taxon>Bacilli</taxon>
        <taxon>Bacillales</taxon>
        <taxon>Paenibacillaceae</taxon>
        <taxon>Paenibacillus</taxon>
    </lineage>
</organism>
<dbReference type="InterPro" id="IPR006680">
    <property type="entry name" value="Amidohydro-rel"/>
</dbReference>
<evidence type="ECO:0000256" key="4">
    <source>
        <dbReference type="ARBA" id="ARBA00011881"/>
    </source>
</evidence>
<comment type="similarity">
    <text evidence="9">Belongs to the metallo-dependent hydrolases superfamily. Allantoinase family.</text>
</comment>
<dbReference type="FunFam" id="3.20.20.140:FF:000174">
    <property type="entry name" value="Dihydropyrimidinase-related protein 2"/>
    <property type="match status" value="1"/>
</dbReference>
<dbReference type="PROSITE" id="PS01137">
    <property type="entry name" value="TATD_1"/>
    <property type="match status" value="1"/>
</dbReference>
<feature type="binding site" evidence="9">
    <location>
        <position position="244"/>
    </location>
    <ligand>
        <name>Zn(2+)</name>
        <dbReference type="ChEBI" id="CHEBI:29105"/>
        <label>2</label>
    </ligand>
</feature>
<evidence type="ECO:0000256" key="8">
    <source>
        <dbReference type="ARBA" id="ARBA00022833"/>
    </source>
</evidence>
<dbReference type="Pfam" id="PF01979">
    <property type="entry name" value="Amidohydro_1"/>
    <property type="match status" value="1"/>
</dbReference>
<evidence type="ECO:0000259" key="10">
    <source>
        <dbReference type="Pfam" id="PF01979"/>
    </source>
</evidence>
<dbReference type="GO" id="GO:0008270">
    <property type="term" value="F:zinc ion binding"/>
    <property type="evidence" value="ECO:0007669"/>
    <property type="project" value="InterPro"/>
</dbReference>
<evidence type="ECO:0000313" key="11">
    <source>
        <dbReference type="EMBL" id="ANY67404.1"/>
    </source>
</evidence>
<dbReference type="SUPFAM" id="SSF51338">
    <property type="entry name" value="Composite domain of metallo-dependent hydrolases"/>
    <property type="match status" value="1"/>
</dbReference>
<evidence type="ECO:0000256" key="6">
    <source>
        <dbReference type="ARBA" id="ARBA00022723"/>
    </source>
</evidence>
<dbReference type="GO" id="GO:0005737">
    <property type="term" value="C:cytoplasm"/>
    <property type="evidence" value="ECO:0007669"/>
    <property type="project" value="TreeGrafter"/>
</dbReference>
<dbReference type="NCBIfam" id="TIGR03178">
    <property type="entry name" value="allantoinase"/>
    <property type="match status" value="1"/>
</dbReference>
<protein>
    <recommendedName>
        <fullName evidence="9">Allantoinase</fullName>
        <ecNumber evidence="9">3.5.2.5</ecNumber>
    </recommendedName>
    <alternativeName>
        <fullName evidence="9">Allantoin-utilizing enzyme</fullName>
    </alternativeName>
</protein>
<comment type="similarity">
    <text evidence="2">Belongs to the metallo-dependent hydrolases superfamily. Hydantoinase/dihydropyrimidinase family.</text>
</comment>
<dbReference type="GO" id="GO:0000256">
    <property type="term" value="P:allantoin catabolic process"/>
    <property type="evidence" value="ECO:0007669"/>
    <property type="project" value="UniProtKB-UniRule"/>
</dbReference>
<dbReference type="InterPro" id="IPR002195">
    <property type="entry name" value="Dihydroorotase_CS"/>
</dbReference>
<feature type="binding site" evidence="9">
    <location>
        <position position="188"/>
    </location>
    <ligand>
        <name>Zn(2+)</name>
        <dbReference type="ChEBI" id="CHEBI:29105"/>
        <label>2</label>
    </ligand>
</feature>
<dbReference type="HAMAP" id="MF_01645">
    <property type="entry name" value="Hydantoinase"/>
    <property type="match status" value="1"/>
</dbReference>
<feature type="binding site" description="via carbamate group" evidence="9">
    <location>
        <position position="149"/>
    </location>
    <ligand>
        <name>Zn(2+)</name>
        <dbReference type="ChEBI" id="CHEBI:29105"/>
        <label>1</label>
    </ligand>
</feature>
<dbReference type="GO" id="GO:0050897">
    <property type="term" value="F:cobalt ion binding"/>
    <property type="evidence" value="ECO:0007669"/>
    <property type="project" value="InterPro"/>
</dbReference>
<dbReference type="NCBIfam" id="NF004839">
    <property type="entry name" value="PRK06189.1"/>
    <property type="match status" value="1"/>
</dbReference>
<dbReference type="InterPro" id="IPR017593">
    <property type="entry name" value="Allantoinase"/>
</dbReference>
<dbReference type="PROSITE" id="PS00482">
    <property type="entry name" value="DIHYDROOROTASE_1"/>
    <property type="match status" value="1"/>
</dbReference>
<feature type="binding site" evidence="9">
    <location>
        <position position="64"/>
    </location>
    <ligand>
        <name>Zn(2+)</name>
        <dbReference type="ChEBI" id="CHEBI:29105"/>
        <label>1</label>
    </ligand>
</feature>
<dbReference type="PANTHER" id="PTHR43668">
    <property type="entry name" value="ALLANTOINASE"/>
    <property type="match status" value="1"/>
</dbReference>
<evidence type="ECO:0000256" key="9">
    <source>
        <dbReference type="HAMAP-Rule" id="MF_01645"/>
    </source>
</evidence>
<feature type="binding site" evidence="9">
    <location>
        <position position="317"/>
    </location>
    <ligand>
        <name>Zn(2+)</name>
        <dbReference type="ChEBI" id="CHEBI:29105"/>
        <label>1</label>
    </ligand>
</feature>
<name>A0A1B2DI40_9BACL</name>
<reference evidence="11" key="1">
    <citation type="submission" date="2016-08" db="EMBL/GenBank/DDBJ databases">
        <title>Complete Genome Seqeunce of Paenibacillus sp. BIHB 4019 from tea rhizoplane.</title>
        <authorList>
            <person name="Thakur R."/>
            <person name="Swarnkar M.K."/>
            <person name="Gulati A."/>
        </authorList>
    </citation>
    <scope>NUCLEOTIDE SEQUENCE [LARGE SCALE GENOMIC DNA]</scope>
    <source>
        <strain evidence="11">BIHB4019</strain>
    </source>
</reference>
<dbReference type="EMBL" id="CP016808">
    <property type="protein sequence ID" value="ANY67404.1"/>
    <property type="molecule type" value="Genomic_DNA"/>
</dbReference>
<feature type="modified residue" description="N6-carboxylysine" evidence="9">
    <location>
        <position position="149"/>
    </location>
</feature>
<comment type="function">
    <text evidence="9">Catalyzes the conversion of allantoin (5-ureidohydantoin) to allantoic acid by hydrolytic cleavage of the five-member hydantoin ring.</text>
</comment>
<comment type="catalytic activity">
    <reaction evidence="9">
        <text>(S)-allantoin + H2O = allantoate + H(+)</text>
        <dbReference type="Rhea" id="RHEA:17029"/>
        <dbReference type="ChEBI" id="CHEBI:15377"/>
        <dbReference type="ChEBI" id="CHEBI:15378"/>
        <dbReference type="ChEBI" id="CHEBI:15678"/>
        <dbReference type="ChEBI" id="CHEBI:17536"/>
        <dbReference type="EC" id="3.5.2.5"/>
    </reaction>
</comment>
<feature type="binding site" description="via carbamate group" evidence="9">
    <location>
        <position position="149"/>
    </location>
    <ligand>
        <name>Zn(2+)</name>
        <dbReference type="ChEBI" id="CHEBI:29105"/>
        <label>2</label>
    </ligand>
</feature>
<dbReference type="InterPro" id="IPR011059">
    <property type="entry name" value="Metal-dep_hydrolase_composite"/>
</dbReference>
<dbReference type="InterPro" id="IPR018228">
    <property type="entry name" value="DNase_TatD-rel_CS"/>
</dbReference>
<dbReference type="Gene3D" id="3.20.20.140">
    <property type="entry name" value="Metal-dependent hydrolases"/>
    <property type="match status" value="1"/>
</dbReference>
<feature type="binding site" evidence="9">
    <location>
        <position position="62"/>
    </location>
    <ligand>
        <name>Zn(2+)</name>
        <dbReference type="ChEBI" id="CHEBI:29105"/>
        <label>1</label>
    </ligand>
</feature>
<evidence type="ECO:0000256" key="2">
    <source>
        <dbReference type="ARBA" id="ARBA00008829"/>
    </source>
</evidence>
<dbReference type="InterPro" id="IPR032466">
    <property type="entry name" value="Metal_Hydrolase"/>
</dbReference>
<comment type="cofactor">
    <cofactor evidence="9">
        <name>Zn(2+)</name>
        <dbReference type="ChEBI" id="CHEBI:29105"/>
    </cofactor>
    <text evidence="9">Binds 2 Zn(2+) ions per subunit.</text>
</comment>
<dbReference type="RefSeq" id="WP_099518608.1">
    <property type="nucleotide sequence ID" value="NZ_CP016808.1"/>
</dbReference>
<comment type="pathway">
    <text evidence="9">Nitrogen metabolism; (S)-allantoin degradation; allantoate from (S)-allantoin: step 1/1.</text>
</comment>
<dbReference type="SUPFAM" id="SSF51556">
    <property type="entry name" value="Metallo-dependent hydrolases"/>
    <property type="match status" value="1"/>
</dbReference>
<comment type="subunit">
    <text evidence="4 9">Homotetramer.</text>
</comment>
<dbReference type="GO" id="GO:0004038">
    <property type="term" value="F:allantoinase activity"/>
    <property type="evidence" value="ECO:0007669"/>
    <property type="project" value="UniProtKB-UniRule"/>
</dbReference>
<proteinExistence type="inferred from homology"/>
<keyword evidence="7 9" id="KW-0378">Hydrolase</keyword>
<dbReference type="InterPro" id="IPR047604">
    <property type="entry name" value="Allantoinase_bact"/>
</dbReference>
<dbReference type="AlphaFoldDB" id="A0A1B2DI40"/>
<keyword evidence="5 9" id="KW-0659">Purine metabolism</keyword>
<sequence>MKEPLDLIIRDGSVVLSHDVRQLDIGIHNGRIVQLAERLTAPAKQTVLATGMIVMPGMIDAHVHLNEPGLGAWEGFASGSSALAAGGCTTFIDMPLNGLPPTVTVAALHQKLAAAQGKSVVDFALWGGLVPGHLDDLRALDEAGVIGFKAFMSSPGDPSEDAFREVDDVTLLAGMKIIAELGHVLALHAESEPIVSALTKEKLAEGAISAADYTASRPVRAELEAVERALLFAEQTGCALHFVHISSADAVQTIANAKKRGMDVTLETCPHYLVLTDRDLELIGPAAKCAPPLRSKSEQEKLWAMLAAGHIDMIASDHSPCPSELKQSRNYFTAWGGIAGAQNSLELMIDEGYTKRGIPLPALSRMLSSAPAARFGLSDTKGEIRLGADADLVMVQLDAPYILEAEHLFHRHKHNPYIGRKFGCRVMATWSRGDMVYEVKSGVVQPFEGQWLSGAPACAKQQV</sequence>
<comment type="PTM">
    <text evidence="9">Carboxylation allows a single lysine to coordinate two zinc ions.</text>
</comment>
<evidence type="ECO:0000256" key="7">
    <source>
        <dbReference type="ARBA" id="ARBA00022801"/>
    </source>
</evidence>
<evidence type="ECO:0000256" key="3">
    <source>
        <dbReference type="ARBA" id="ARBA00010286"/>
    </source>
</evidence>
<dbReference type="UniPathway" id="UPA00395">
    <property type="reaction ID" value="UER00653"/>
</dbReference>
<dbReference type="EC" id="3.5.2.5" evidence="9"/>
<feature type="domain" description="Amidohydrolase-related" evidence="10">
    <location>
        <begin position="53"/>
        <end position="436"/>
    </location>
</feature>
<gene>
    <name evidence="9" type="primary">allB</name>
    <name evidence="11" type="ORF">BBD42_13660</name>
</gene>
<comment type="function">
    <text evidence="1">Catalyzes the reversible cyclization of carbamoyl aspartate to dihydroorotate.</text>
</comment>
<dbReference type="InterPro" id="IPR050138">
    <property type="entry name" value="DHOase/Allantoinase_Hydrolase"/>
</dbReference>
<evidence type="ECO:0000256" key="5">
    <source>
        <dbReference type="ARBA" id="ARBA00022631"/>
    </source>
</evidence>
<keyword evidence="6 9" id="KW-0479">Metal-binding</keyword>
<comment type="similarity">
    <text evidence="3">Belongs to the metallo-dependent hydrolases superfamily. DHOase family. Class I DHOase subfamily.</text>
</comment>
<evidence type="ECO:0000256" key="1">
    <source>
        <dbReference type="ARBA" id="ARBA00002368"/>
    </source>
</evidence>
<dbReference type="Gene3D" id="2.30.40.10">
    <property type="entry name" value="Urease, subunit C, domain 1"/>
    <property type="match status" value="1"/>
</dbReference>
<keyword evidence="8 9" id="KW-0862">Zinc</keyword>
<dbReference type="PANTHER" id="PTHR43668:SF4">
    <property type="entry name" value="ALLANTOINASE"/>
    <property type="match status" value="1"/>
</dbReference>
<accession>A0A1B2DI40</accession>
<dbReference type="GO" id="GO:0006145">
    <property type="term" value="P:purine nucleobase catabolic process"/>
    <property type="evidence" value="ECO:0007669"/>
    <property type="project" value="TreeGrafter"/>
</dbReference>